<dbReference type="InterPro" id="IPR036105">
    <property type="entry name" value="DiNase_FeMo-co_biosyn_sf"/>
</dbReference>
<name>A0A1T4LWK7_VIBCI</name>
<dbReference type="Gene3D" id="3.30.420.130">
    <property type="entry name" value="Dinitrogenase iron-molybdenum cofactor biosynthesis domain"/>
    <property type="match status" value="1"/>
</dbReference>
<accession>A0A1T4LWK7</accession>
<organism evidence="3 4">
    <name type="scientific">Vibrio cincinnatiensis DSM 19608</name>
    <dbReference type="NCBI Taxonomy" id="1123491"/>
    <lineage>
        <taxon>Bacteria</taxon>
        <taxon>Pseudomonadati</taxon>
        <taxon>Pseudomonadota</taxon>
        <taxon>Gammaproteobacteria</taxon>
        <taxon>Vibrionales</taxon>
        <taxon>Vibrionaceae</taxon>
        <taxon>Vibrio</taxon>
    </lineage>
</organism>
<evidence type="ECO:0000256" key="1">
    <source>
        <dbReference type="ARBA" id="ARBA00023231"/>
    </source>
</evidence>
<dbReference type="InterPro" id="IPR003731">
    <property type="entry name" value="Di-Nase_FeMo-co_biosynth"/>
</dbReference>
<dbReference type="RefSeq" id="WP_078925153.1">
    <property type="nucleotide sequence ID" value="NZ_FUXB01000003.1"/>
</dbReference>
<dbReference type="EMBL" id="FUXB01000003">
    <property type="protein sequence ID" value="SJZ59037.1"/>
    <property type="molecule type" value="Genomic_DNA"/>
</dbReference>
<dbReference type="SUPFAM" id="SSF53146">
    <property type="entry name" value="Nitrogenase accessory factor-like"/>
    <property type="match status" value="1"/>
</dbReference>
<dbReference type="AlphaFoldDB" id="A0A1T4LWK7"/>
<evidence type="ECO:0000313" key="4">
    <source>
        <dbReference type="Proteomes" id="UP000190834"/>
    </source>
</evidence>
<keyword evidence="4" id="KW-1185">Reference proteome</keyword>
<gene>
    <name evidence="3" type="ORF">SAMN02745782_00775</name>
</gene>
<sequence length="155" mass="17531">MIYAIPCRDNQLSNHFSKAPAFLLIDSDNQQRQLIHIPETLDEGEKHCGKKSVRLNLLQQHQVQAIVVKNIGQAMLSTLFKMGMKVFAYPQRCPLDALDLSQLQEVTDMSYARPSPNKTSHSCCHVKSACTSSVSATKLNPRTLDKLQRIFNIHR</sequence>
<dbReference type="STRING" id="1123491.SAMN02745782_00775"/>
<reference evidence="4" key="1">
    <citation type="submission" date="2017-02" db="EMBL/GenBank/DDBJ databases">
        <authorList>
            <person name="Varghese N."/>
            <person name="Submissions S."/>
        </authorList>
    </citation>
    <scope>NUCLEOTIDE SEQUENCE [LARGE SCALE GENOMIC DNA]</scope>
    <source>
        <strain evidence="4">DSM 19608</strain>
    </source>
</reference>
<dbReference type="Pfam" id="PF02579">
    <property type="entry name" value="Nitro_FeMo-Co"/>
    <property type="match status" value="1"/>
</dbReference>
<dbReference type="OrthoDB" id="6215304at2"/>
<proteinExistence type="predicted"/>
<dbReference type="Proteomes" id="UP000190834">
    <property type="component" value="Unassembled WGS sequence"/>
</dbReference>
<evidence type="ECO:0000259" key="2">
    <source>
        <dbReference type="Pfam" id="PF02579"/>
    </source>
</evidence>
<keyword evidence="1" id="KW-0535">Nitrogen fixation</keyword>
<protein>
    <submittedName>
        <fullName evidence="3">Predicted Fe-Mo cluster-binding protein, NifX family</fullName>
    </submittedName>
</protein>
<evidence type="ECO:0000313" key="3">
    <source>
        <dbReference type="EMBL" id="SJZ59037.1"/>
    </source>
</evidence>
<feature type="domain" description="Dinitrogenase iron-molybdenum cofactor biosynthesis" evidence="2">
    <location>
        <begin position="9"/>
        <end position="89"/>
    </location>
</feature>
<dbReference type="GeneID" id="70582152"/>